<evidence type="ECO:0000259" key="1">
    <source>
        <dbReference type="Pfam" id="PF01370"/>
    </source>
</evidence>
<reference evidence="3" key="1">
    <citation type="submission" date="2021-01" db="EMBL/GenBank/DDBJ databases">
        <authorList>
            <person name="Corre E."/>
            <person name="Pelletier E."/>
            <person name="Niang G."/>
            <person name="Scheremetjew M."/>
            <person name="Finn R."/>
            <person name="Kale V."/>
            <person name="Holt S."/>
            <person name="Cochrane G."/>
            <person name="Meng A."/>
            <person name="Brown T."/>
            <person name="Cohen L."/>
        </authorList>
    </citation>
    <scope>NUCLEOTIDE SEQUENCE</scope>
    <source>
        <strain evidence="3">CCMP219</strain>
    </source>
</reference>
<feature type="domain" description="NAD-dependent epimerase/dehydratase" evidence="1">
    <location>
        <begin position="7"/>
        <end position="216"/>
    </location>
</feature>
<dbReference type="InterPro" id="IPR001509">
    <property type="entry name" value="Epimerase_deHydtase"/>
</dbReference>
<evidence type="ECO:0008006" key="4">
    <source>
        <dbReference type="Google" id="ProtNLM"/>
    </source>
</evidence>
<dbReference type="SUPFAM" id="SSF51735">
    <property type="entry name" value="NAD(P)-binding Rossmann-fold domains"/>
    <property type="match status" value="1"/>
</dbReference>
<name>A0A7R9V5Y3_9CHLO</name>
<evidence type="ECO:0000259" key="2">
    <source>
        <dbReference type="Pfam" id="PF08338"/>
    </source>
</evidence>
<feature type="domain" description="DUF1731" evidence="2">
    <location>
        <begin position="252"/>
        <end position="298"/>
    </location>
</feature>
<dbReference type="CDD" id="cd05242">
    <property type="entry name" value="SDR_a8"/>
    <property type="match status" value="1"/>
</dbReference>
<dbReference type="EMBL" id="HBEC01011013">
    <property type="protein sequence ID" value="CAD8285009.1"/>
    <property type="molecule type" value="Transcribed_RNA"/>
</dbReference>
<gene>
    <name evidence="3" type="ORF">CEUR00632_LOCUS5047</name>
</gene>
<dbReference type="Pfam" id="PF08338">
    <property type="entry name" value="DUF1731"/>
    <property type="match status" value="1"/>
</dbReference>
<dbReference type="PANTHER" id="PTHR11092:SF0">
    <property type="entry name" value="EPIMERASE FAMILY PROTEIN SDR39U1"/>
    <property type="match status" value="1"/>
</dbReference>
<proteinExistence type="predicted"/>
<dbReference type="PANTHER" id="PTHR11092">
    <property type="entry name" value="SUGAR NUCLEOTIDE EPIMERASE RELATED"/>
    <property type="match status" value="1"/>
</dbReference>
<dbReference type="InterPro" id="IPR036291">
    <property type="entry name" value="NAD(P)-bd_dom_sf"/>
</dbReference>
<dbReference type="Gene3D" id="3.40.50.720">
    <property type="entry name" value="NAD(P)-binding Rossmann-like Domain"/>
    <property type="match status" value="1"/>
</dbReference>
<sequence length="300" mass="31526">MPKGATVAITGGTGLVGSRLAEALLASGNQVVVLTRDAAKAKVPPGVRAVGPTEWQGALAKATAVVNLAGEPIATRWSDAVKDRILRSRVETTRAVVEALRVLPPGSRPKVMVSASAIGYYGTSNTETFTEKSGPGSDFLARVCREWEAEAARLPEDVRQVVLRIGIVLAKDGGALGKMLPLFAIFAGGPLGSGRQWMSWVHRDDLVALIGAAIADTRYRGAYNATAPQPVRMSEFCSALGAAMGRPSWLPAPEPALKAVLGEGAVVVLEGQKVLPDRAQDTGFVFEYPDIAGAFKDIVK</sequence>
<dbReference type="InterPro" id="IPR010099">
    <property type="entry name" value="SDR39U1"/>
</dbReference>
<organism evidence="3">
    <name type="scientific">Chlamydomonas euryale</name>
    <dbReference type="NCBI Taxonomy" id="1486919"/>
    <lineage>
        <taxon>Eukaryota</taxon>
        <taxon>Viridiplantae</taxon>
        <taxon>Chlorophyta</taxon>
        <taxon>core chlorophytes</taxon>
        <taxon>Chlorophyceae</taxon>
        <taxon>CS clade</taxon>
        <taxon>Chlamydomonadales</taxon>
        <taxon>Chlamydomonadaceae</taxon>
        <taxon>Chlamydomonas</taxon>
    </lineage>
</organism>
<dbReference type="Pfam" id="PF01370">
    <property type="entry name" value="Epimerase"/>
    <property type="match status" value="1"/>
</dbReference>
<protein>
    <recommendedName>
        <fullName evidence="4">TIGR01777 family protein</fullName>
    </recommendedName>
</protein>
<evidence type="ECO:0000313" key="3">
    <source>
        <dbReference type="EMBL" id="CAD8285009.1"/>
    </source>
</evidence>
<dbReference type="NCBIfam" id="TIGR01777">
    <property type="entry name" value="yfcH"/>
    <property type="match status" value="1"/>
</dbReference>
<dbReference type="AlphaFoldDB" id="A0A7R9V5Y3"/>
<dbReference type="InterPro" id="IPR013549">
    <property type="entry name" value="DUF1731"/>
</dbReference>
<accession>A0A7R9V5Y3</accession>